<keyword evidence="5" id="KW-0975">Bacterial flagellum</keyword>
<accession>A0A381PFN9</accession>
<proteinExistence type="inferred from homology"/>
<dbReference type="GO" id="GO:0009425">
    <property type="term" value="C:bacterial-type flagellum basal body"/>
    <property type="evidence" value="ECO:0007669"/>
    <property type="project" value="UniProtKB-SubCell"/>
</dbReference>
<dbReference type="InterPro" id="IPR028976">
    <property type="entry name" value="CheC-like_sf"/>
</dbReference>
<dbReference type="AlphaFoldDB" id="A0A381PFN9"/>
<comment type="subcellular location">
    <subcellularLocation>
        <location evidence="1">Bacterial flagellum basal body</location>
    </subcellularLocation>
</comment>
<feature type="non-terminal residue" evidence="7">
    <location>
        <position position="291"/>
    </location>
</feature>
<evidence type="ECO:0000256" key="3">
    <source>
        <dbReference type="ARBA" id="ARBA00021898"/>
    </source>
</evidence>
<dbReference type="GO" id="GO:0003774">
    <property type="term" value="F:cytoskeletal motor activity"/>
    <property type="evidence" value="ECO:0007669"/>
    <property type="project" value="InterPro"/>
</dbReference>
<evidence type="ECO:0000313" key="7">
    <source>
        <dbReference type="EMBL" id="SUZ65792.1"/>
    </source>
</evidence>
<dbReference type="PANTHER" id="PTHR30034:SF6">
    <property type="entry name" value="YOP PROTEINS TRANSLOCATION PROTEIN Q"/>
    <property type="match status" value="1"/>
</dbReference>
<protein>
    <recommendedName>
        <fullName evidence="3">Flagellar motor switch protein FliM</fullName>
    </recommendedName>
</protein>
<dbReference type="InterPro" id="IPR001543">
    <property type="entry name" value="FliN-like_C"/>
</dbReference>
<evidence type="ECO:0000256" key="4">
    <source>
        <dbReference type="ARBA" id="ARBA00022500"/>
    </source>
</evidence>
<dbReference type="PANTHER" id="PTHR30034">
    <property type="entry name" value="FLAGELLAR MOTOR SWITCH PROTEIN FLIM"/>
    <property type="match status" value="1"/>
</dbReference>
<organism evidence="7">
    <name type="scientific">marine metagenome</name>
    <dbReference type="NCBI Taxonomy" id="408172"/>
    <lineage>
        <taxon>unclassified sequences</taxon>
        <taxon>metagenomes</taxon>
        <taxon>ecological metagenomes</taxon>
    </lineage>
</organism>
<dbReference type="GO" id="GO:0050918">
    <property type="term" value="P:positive chemotaxis"/>
    <property type="evidence" value="ECO:0007669"/>
    <property type="project" value="TreeGrafter"/>
</dbReference>
<evidence type="ECO:0000259" key="6">
    <source>
        <dbReference type="Pfam" id="PF01052"/>
    </source>
</evidence>
<sequence length="291" mass="33078">MLHQTDIPVKPYELAEAQFNTGRFHIIDIVFRRWAALLQETLYAKTGMMLEVSTENVVQLRFEKFLDSVEKQPIYIFETLNHSRGLLLLDKSFFDLALNGKAEPTEESLSLVQMMKENQQTLLKLVSTLIDDFEKSWLNIASVELKLNRVTIYPRRANVMLPYEYCLAGRVQLSINGIQTRIQLCLPYAALESVLRPLENKKLLEPESMVYYFPQVKEHFKDLLEKTEYSVVAELGKADLRAAKGKLEKGQVLPLLNKDGLVTIQINGTPALQGSSGESSGHYSVQVIRGT</sequence>
<feature type="non-terminal residue" evidence="7">
    <location>
        <position position="1"/>
    </location>
</feature>
<gene>
    <name evidence="7" type="ORF">METZ01_LOCUS18646</name>
</gene>
<dbReference type="GO" id="GO:0071978">
    <property type="term" value="P:bacterial-type flagellum-dependent swarming motility"/>
    <property type="evidence" value="ECO:0007669"/>
    <property type="project" value="TreeGrafter"/>
</dbReference>
<dbReference type="Gene3D" id="3.40.1550.10">
    <property type="entry name" value="CheC-like"/>
    <property type="match status" value="1"/>
</dbReference>
<evidence type="ECO:0000256" key="1">
    <source>
        <dbReference type="ARBA" id="ARBA00004117"/>
    </source>
</evidence>
<reference evidence="7" key="1">
    <citation type="submission" date="2018-05" db="EMBL/GenBank/DDBJ databases">
        <authorList>
            <person name="Lanie J.A."/>
            <person name="Ng W.-L."/>
            <person name="Kazmierczak K.M."/>
            <person name="Andrzejewski T.M."/>
            <person name="Davidsen T.M."/>
            <person name="Wayne K.J."/>
            <person name="Tettelin H."/>
            <person name="Glass J.I."/>
            <person name="Rusch D."/>
            <person name="Podicherti R."/>
            <person name="Tsui H.-C.T."/>
            <person name="Winkler M.E."/>
        </authorList>
    </citation>
    <scope>NUCLEOTIDE SEQUENCE</scope>
</reference>
<keyword evidence="4" id="KW-0145">Chemotaxis</keyword>
<dbReference type="Pfam" id="PF01052">
    <property type="entry name" value="FliMN_C"/>
    <property type="match status" value="1"/>
</dbReference>
<feature type="domain" description="Flagellar motor switch protein FliN-like C-terminal" evidence="6">
    <location>
        <begin position="223"/>
        <end position="288"/>
    </location>
</feature>
<evidence type="ECO:0000256" key="5">
    <source>
        <dbReference type="ARBA" id="ARBA00023143"/>
    </source>
</evidence>
<name>A0A381PFN9_9ZZZZ</name>
<dbReference type="Pfam" id="PF02154">
    <property type="entry name" value="FliM"/>
    <property type="match status" value="1"/>
</dbReference>
<evidence type="ECO:0000256" key="2">
    <source>
        <dbReference type="ARBA" id="ARBA00011049"/>
    </source>
</evidence>
<dbReference type="InterPro" id="IPR001689">
    <property type="entry name" value="Flag_FliM"/>
</dbReference>
<comment type="similarity">
    <text evidence="2">Belongs to the FliM family.</text>
</comment>
<dbReference type="EMBL" id="UINC01000968">
    <property type="protein sequence ID" value="SUZ65792.1"/>
    <property type="molecule type" value="Genomic_DNA"/>
</dbReference>